<dbReference type="RefSeq" id="XP_062771199.1">
    <property type="nucleotide sequence ID" value="XM_062905360.1"/>
</dbReference>
<dbReference type="Proteomes" id="UP001326199">
    <property type="component" value="Unassembled WGS sequence"/>
</dbReference>
<comment type="caution">
    <text evidence="1">The sequence shown here is derived from an EMBL/GenBank/DDBJ whole genome shotgun (WGS) entry which is preliminary data.</text>
</comment>
<evidence type="ECO:0000313" key="1">
    <source>
        <dbReference type="EMBL" id="KAK4673877.1"/>
    </source>
</evidence>
<protein>
    <submittedName>
        <fullName evidence="1">Uncharacterized protein</fullName>
    </submittedName>
</protein>
<gene>
    <name evidence="1" type="ORF">QC763_0018550</name>
</gene>
<keyword evidence="2" id="KW-1185">Reference proteome</keyword>
<proteinExistence type="predicted"/>
<name>A0ABR0I0J2_9PEZI</name>
<dbReference type="EMBL" id="JAFFHB010000001">
    <property type="protein sequence ID" value="KAK4673877.1"/>
    <property type="molecule type" value="Genomic_DNA"/>
</dbReference>
<sequence length="67" mass="7325">MPGREDSGVVPNVTNCSASMQIPTLFEHPTGHQLLWTPGSCQVEGLAWVWPAKLPSADQNRDRDSAH</sequence>
<reference evidence="1 2" key="1">
    <citation type="journal article" date="2023" name="bioRxiv">
        <title>High-quality genome assemblies of four members of thePodospora anserinaspecies complex.</title>
        <authorList>
            <person name="Ament-Velasquez S.L."/>
            <person name="Vogan A.A."/>
            <person name="Wallerman O."/>
            <person name="Hartmann F."/>
            <person name="Gautier V."/>
            <person name="Silar P."/>
            <person name="Giraud T."/>
            <person name="Johannesson H."/>
        </authorList>
    </citation>
    <scope>NUCLEOTIDE SEQUENCE [LARGE SCALE GENOMIC DNA]</scope>
    <source>
        <strain evidence="1 2">CBS 411.78</strain>
    </source>
</reference>
<organism evidence="1 2">
    <name type="scientific">Podospora pseudopauciseta</name>
    <dbReference type="NCBI Taxonomy" id="2093780"/>
    <lineage>
        <taxon>Eukaryota</taxon>
        <taxon>Fungi</taxon>
        <taxon>Dikarya</taxon>
        <taxon>Ascomycota</taxon>
        <taxon>Pezizomycotina</taxon>
        <taxon>Sordariomycetes</taxon>
        <taxon>Sordariomycetidae</taxon>
        <taxon>Sordariales</taxon>
        <taxon>Podosporaceae</taxon>
        <taxon>Podospora</taxon>
    </lineage>
</organism>
<dbReference type="GeneID" id="87925309"/>
<evidence type="ECO:0000313" key="2">
    <source>
        <dbReference type="Proteomes" id="UP001326199"/>
    </source>
</evidence>
<accession>A0ABR0I0J2</accession>